<dbReference type="Proteomes" id="UP001610334">
    <property type="component" value="Unassembled WGS sequence"/>
</dbReference>
<evidence type="ECO:0000313" key="2">
    <source>
        <dbReference type="EMBL" id="KAL2803143.1"/>
    </source>
</evidence>
<reference evidence="2 3" key="1">
    <citation type="submission" date="2024-07" db="EMBL/GenBank/DDBJ databases">
        <title>Section-level genome sequencing and comparative genomics of Aspergillus sections Usti and Cavernicolus.</title>
        <authorList>
            <consortium name="Lawrence Berkeley National Laboratory"/>
            <person name="Nybo J.L."/>
            <person name="Vesth T.C."/>
            <person name="Theobald S."/>
            <person name="Frisvad J.C."/>
            <person name="Larsen T.O."/>
            <person name="Kjaerboelling I."/>
            <person name="Rothschild-Mancinelli K."/>
            <person name="Lyhne E.K."/>
            <person name="Kogle M.E."/>
            <person name="Barry K."/>
            <person name="Clum A."/>
            <person name="Na H."/>
            <person name="Ledsgaard L."/>
            <person name="Lin J."/>
            <person name="Lipzen A."/>
            <person name="Kuo A."/>
            <person name="Riley R."/>
            <person name="Mondo S."/>
            <person name="Labutti K."/>
            <person name="Haridas S."/>
            <person name="Pangalinan J."/>
            <person name="Salamov A.A."/>
            <person name="Simmons B.A."/>
            <person name="Magnuson J.K."/>
            <person name="Chen J."/>
            <person name="Drula E."/>
            <person name="Henrissat B."/>
            <person name="Wiebenga A."/>
            <person name="Lubbers R.J."/>
            <person name="Gomes A.C."/>
            <person name="Makela M.R."/>
            <person name="Stajich J."/>
            <person name="Grigoriev I.V."/>
            <person name="Mortensen U.H."/>
            <person name="De Vries R.P."/>
            <person name="Baker S.E."/>
            <person name="Andersen M.R."/>
        </authorList>
    </citation>
    <scope>NUCLEOTIDE SEQUENCE [LARGE SCALE GENOMIC DNA]</scope>
    <source>
        <strain evidence="2 3">CBS 588.65</strain>
    </source>
</reference>
<gene>
    <name evidence="2" type="ORF">BJX63DRAFT_80851</name>
</gene>
<protein>
    <submittedName>
        <fullName evidence="2">Uncharacterized protein</fullName>
    </submittedName>
</protein>
<feature type="transmembrane region" description="Helical" evidence="1">
    <location>
        <begin position="6"/>
        <end position="33"/>
    </location>
</feature>
<name>A0ABR4GVQ3_9EURO</name>
<evidence type="ECO:0000313" key="3">
    <source>
        <dbReference type="Proteomes" id="UP001610334"/>
    </source>
</evidence>
<sequence>MDIDMLGMLGALGFLGFSWFLLVFLVEHFLYVLNNDPHVHLERLTQKLCPLGIFSACRGECSTYQALYIREEGWA</sequence>
<keyword evidence="1" id="KW-1133">Transmembrane helix</keyword>
<proteinExistence type="predicted"/>
<keyword evidence="3" id="KW-1185">Reference proteome</keyword>
<accession>A0ABR4GVQ3</accession>
<keyword evidence="1" id="KW-0472">Membrane</keyword>
<organism evidence="2 3">
    <name type="scientific">Aspergillus granulosus</name>
    <dbReference type="NCBI Taxonomy" id="176169"/>
    <lineage>
        <taxon>Eukaryota</taxon>
        <taxon>Fungi</taxon>
        <taxon>Dikarya</taxon>
        <taxon>Ascomycota</taxon>
        <taxon>Pezizomycotina</taxon>
        <taxon>Eurotiomycetes</taxon>
        <taxon>Eurotiomycetidae</taxon>
        <taxon>Eurotiales</taxon>
        <taxon>Aspergillaceae</taxon>
        <taxon>Aspergillus</taxon>
        <taxon>Aspergillus subgen. Nidulantes</taxon>
    </lineage>
</organism>
<evidence type="ECO:0000256" key="1">
    <source>
        <dbReference type="SAM" id="Phobius"/>
    </source>
</evidence>
<keyword evidence="1" id="KW-0812">Transmembrane</keyword>
<comment type="caution">
    <text evidence="2">The sequence shown here is derived from an EMBL/GenBank/DDBJ whole genome shotgun (WGS) entry which is preliminary data.</text>
</comment>
<dbReference type="EMBL" id="JBFXLT010000149">
    <property type="protein sequence ID" value="KAL2803143.1"/>
    <property type="molecule type" value="Genomic_DNA"/>
</dbReference>